<dbReference type="PANTHER" id="PTHR12147">
    <property type="entry name" value="METALLOPEPTIDASE M28 FAMILY MEMBER"/>
    <property type="match status" value="1"/>
</dbReference>
<dbReference type="FunCoup" id="A0A1H9CUT7">
    <property type="interactions" value="19"/>
</dbReference>
<reference evidence="4" key="1">
    <citation type="submission" date="2016-10" db="EMBL/GenBank/DDBJ databases">
        <authorList>
            <person name="Varghese N."/>
            <person name="Submissions S."/>
        </authorList>
    </citation>
    <scope>NUCLEOTIDE SEQUENCE [LARGE SCALE GENOMIC DNA]</scope>
    <source>
        <strain evidence="4">DSM 24740</strain>
    </source>
</reference>
<evidence type="ECO:0000256" key="1">
    <source>
        <dbReference type="SAM" id="SignalP"/>
    </source>
</evidence>
<dbReference type="GO" id="GO:0004180">
    <property type="term" value="F:carboxypeptidase activity"/>
    <property type="evidence" value="ECO:0007669"/>
    <property type="project" value="UniProtKB-KW"/>
</dbReference>
<sequence length="510" mass="55035">MKQTALTTLLFLLGISLFAQTDSDNADGIDRSLPEFSFSEKELAGEMHFLASDFLAGRRTGSTGNVIAANYIAAQLRGFGYAPINGDSYFQPVPLMQTESPESGKLMAGDFTFTHGKDLLVMRGPAASGEASVVFANYGWVDEETGHNDYEGLNVKGKIVITRAGIPGDISQRGIFRGVSEKADFAAKNGAIAIFELYSLPFPWSSFKGYFGGSRMGLDSGEEGATIPYGFVKADDNFLPALKEKKKGLKGSMASTGIKIERIESMNVGGILEGTDPAMKDEYMIVTAHFDHVGVGAQGGGAYTEQDSIFNGARDNAFGTISLLATARAFAEVPTRRPIIMLAVTGEEMGLLGSQYYAENPLIPLEKTIFNFNTDGAGYDDTSGISLIGANRTGIDEQVEKAAAAFGKKVISDPAPEQGLFDRSDNVSFAKKGVPALSFSPGITGFSDELFKYYHQVTDNPETIDMTYLKEYCQAFALAARLIANRDTVPFWVAEDKYEEAGKKLYGTRK</sequence>
<dbReference type="STRING" id="478744.SAMN05444359_1056"/>
<dbReference type="AlphaFoldDB" id="A0A1H9CUT7"/>
<evidence type="ECO:0000313" key="4">
    <source>
        <dbReference type="Proteomes" id="UP000199021"/>
    </source>
</evidence>
<feature type="signal peptide" evidence="1">
    <location>
        <begin position="1"/>
        <end position="21"/>
    </location>
</feature>
<keyword evidence="3" id="KW-0378">Hydrolase</keyword>
<keyword evidence="3" id="KW-0121">Carboxypeptidase</keyword>
<feature type="chain" id="PRO_5011680534" evidence="1">
    <location>
        <begin position="22"/>
        <end position="510"/>
    </location>
</feature>
<dbReference type="SUPFAM" id="SSF53187">
    <property type="entry name" value="Zn-dependent exopeptidases"/>
    <property type="match status" value="1"/>
</dbReference>
<organism evidence="3 4">
    <name type="scientific">Neolewinella agarilytica</name>
    <dbReference type="NCBI Taxonomy" id="478744"/>
    <lineage>
        <taxon>Bacteria</taxon>
        <taxon>Pseudomonadati</taxon>
        <taxon>Bacteroidota</taxon>
        <taxon>Saprospiria</taxon>
        <taxon>Saprospirales</taxon>
        <taxon>Lewinellaceae</taxon>
        <taxon>Neolewinella</taxon>
    </lineage>
</organism>
<dbReference type="InterPro" id="IPR045175">
    <property type="entry name" value="M28_fam"/>
</dbReference>
<dbReference type="SUPFAM" id="SSF52025">
    <property type="entry name" value="PA domain"/>
    <property type="match status" value="1"/>
</dbReference>
<dbReference type="Proteomes" id="UP000199021">
    <property type="component" value="Unassembled WGS sequence"/>
</dbReference>
<dbReference type="EMBL" id="FOFB01000005">
    <property type="protein sequence ID" value="SEQ04338.1"/>
    <property type="molecule type" value="Genomic_DNA"/>
</dbReference>
<dbReference type="Gene3D" id="3.50.30.30">
    <property type="match status" value="1"/>
</dbReference>
<dbReference type="GO" id="GO:0008235">
    <property type="term" value="F:metalloexopeptidase activity"/>
    <property type="evidence" value="ECO:0007669"/>
    <property type="project" value="InterPro"/>
</dbReference>
<dbReference type="InParanoid" id="A0A1H9CUT7"/>
<gene>
    <name evidence="3" type="ORF">SAMN05444359_1056</name>
</gene>
<dbReference type="PANTHER" id="PTHR12147:SF26">
    <property type="entry name" value="PEPTIDASE M28 DOMAIN-CONTAINING PROTEIN"/>
    <property type="match status" value="1"/>
</dbReference>
<name>A0A1H9CUT7_9BACT</name>
<keyword evidence="3" id="KW-0645">Protease</keyword>
<dbReference type="Gene3D" id="3.40.630.10">
    <property type="entry name" value="Zn peptidases"/>
    <property type="match status" value="1"/>
</dbReference>
<evidence type="ECO:0000313" key="3">
    <source>
        <dbReference type="EMBL" id="SEQ04338.1"/>
    </source>
</evidence>
<dbReference type="Pfam" id="PF04389">
    <property type="entry name" value="Peptidase_M28"/>
    <property type="match status" value="1"/>
</dbReference>
<accession>A0A1H9CUT7</accession>
<evidence type="ECO:0000259" key="2">
    <source>
        <dbReference type="Pfam" id="PF04389"/>
    </source>
</evidence>
<dbReference type="InterPro" id="IPR007484">
    <property type="entry name" value="Peptidase_M28"/>
</dbReference>
<feature type="domain" description="Peptidase M28" evidence="2">
    <location>
        <begin position="267"/>
        <end position="475"/>
    </location>
</feature>
<dbReference type="OrthoDB" id="1521787at2"/>
<dbReference type="InterPro" id="IPR046450">
    <property type="entry name" value="PA_dom_sf"/>
</dbReference>
<keyword evidence="1" id="KW-0732">Signal</keyword>
<proteinExistence type="predicted"/>
<dbReference type="RefSeq" id="WP_090166213.1">
    <property type="nucleotide sequence ID" value="NZ_FOFB01000005.1"/>
</dbReference>
<protein>
    <submittedName>
        <fullName evidence="3">Zn-dependent amino-or carboxypeptidase, M28 family</fullName>
    </submittedName>
</protein>
<dbReference type="GO" id="GO:0006508">
    <property type="term" value="P:proteolysis"/>
    <property type="evidence" value="ECO:0007669"/>
    <property type="project" value="InterPro"/>
</dbReference>
<keyword evidence="4" id="KW-1185">Reference proteome</keyword>